<keyword evidence="1" id="KW-1133">Transmembrane helix</keyword>
<sequence length="381" mass="41817">MGMSKATVSLFLSIFFATLVLCAIVLCTCAYCYKPSYLLRLQGRGRDYDLEKAPPGRIIGIDTEVGGGHPSGRPGAVFVEASDGEISDGETIEVLEAHPDGEQIDIIHAERPPTRSSQVNTFRPALFSGQHFFGPLFFLFPPSPNRYKMGLSQLRGFTIVITILALISNGLSASLFQQFSNKLYRSSNSLVFYSYFATFVSALGVLGSTKRHAYAMSIFANFFIIDTIISALSRSIIIYLFSTFRGYICDDNSATDGGLLSMTLPHGTFHQTSSDQPNEVSPSLWDGNWGCIESMRISVMVGWVSLAAATVIQFFFAILVRQYANSLFLKGHDDPERGTVCFGGPVREMDGFLVNQNGSPRRIRRASASSCTASRELEKVC</sequence>
<feature type="transmembrane region" description="Helical" evidence="1">
    <location>
        <begin position="297"/>
        <end position="320"/>
    </location>
</feature>
<keyword evidence="1" id="KW-0472">Membrane</keyword>
<feature type="transmembrane region" description="Helical" evidence="1">
    <location>
        <begin position="188"/>
        <end position="206"/>
    </location>
</feature>
<feature type="transmembrane region" description="Helical" evidence="1">
    <location>
        <begin position="218"/>
        <end position="241"/>
    </location>
</feature>
<comment type="caution">
    <text evidence="3">The sequence shown here is derived from an EMBL/GenBank/DDBJ whole genome shotgun (WGS) entry which is preliminary data.</text>
</comment>
<accession>A0A2T6ZF83</accession>
<keyword evidence="2" id="KW-0732">Signal</keyword>
<dbReference type="Proteomes" id="UP000244722">
    <property type="component" value="Unassembled WGS sequence"/>
</dbReference>
<gene>
    <name evidence="3" type="ORF">B9Z19DRAFT_1001645</name>
</gene>
<dbReference type="AlphaFoldDB" id="A0A2T6ZF83"/>
<organism evidence="3 4">
    <name type="scientific">Tuber borchii</name>
    <name type="common">White truffle</name>
    <dbReference type="NCBI Taxonomy" id="42251"/>
    <lineage>
        <taxon>Eukaryota</taxon>
        <taxon>Fungi</taxon>
        <taxon>Dikarya</taxon>
        <taxon>Ascomycota</taxon>
        <taxon>Pezizomycotina</taxon>
        <taxon>Pezizomycetes</taxon>
        <taxon>Pezizales</taxon>
        <taxon>Tuberaceae</taxon>
        <taxon>Tuber</taxon>
    </lineage>
</organism>
<feature type="signal peptide" evidence="2">
    <location>
        <begin position="1"/>
        <end position="22"/>
    </location>
</feature>
<keyword evidence="1" id="KW-0812">Transmembrane</keyword>
<feature type="chain" id="PRO_5015638002" evidence="2">
    <location>
        <begin position="23"/>
        <end position="381"/>
    </location>
</feature>
<proteinExistence type="predicted"/>
<keyword evidence="4" id="KW-1185">Reference proteome</keyword>
<evidence type="ECO:0000313" key="3">
    <source>
        <dbReference type="EMBL" id="PUU74132.1"/>
    </source>
</evidence>
<evidence type="ECO:0000313" key="4">
    <source>
        <dbReference type="Proteomes" id="UP000244722"/>
    </source>
</evidence>
<protein>
    <submittedName>
        <fullName evidence="3">Uncharacterized protein</fullName>
    </submittedName>
</protein>
<evidence type="ECO:0000256" key="2">
    <source>
        <dbReference type="SAM" id="SignalP"/>
    </source>
</evidence>
<dbReference type="OrthoDB" id="5392605at2759"/>
<name>A0A2T6ZF83_TUBBO</name>
<dbReference type="EMBL" id="NESQ01000321">
    <property type="protein sequence ID" value="PUU74132.1"/>
    <property type="molecule type" value="Genomic_DNA"/>
</dbReference>
<evidence type="ECO:0000256" key="1">
    <source>
        <dbReference type="SAM" id="Phobius"/>
    </source>
</evidence>
<feature type="transmembrane region" description="Helical" evidence="1">
    <location>
        <begin position="154"/>
        <end position="176"/>
    </location>
</feature>
<dbReference type="STRING" id="42251.A0A2T6ZF83"/>
<reference evidence="3 4" key="1">
    <citation type="submission" date="2017-04" db="EMBL/GenBank/DDBJ databases">
        <title>Draft genome sequence of Tuber borchii Vittad., a whitish edible truffle.</title>
        <authorList>
            <consortium name="DOE Joint Genome Institute"/>
            <person name="Murat C."/>
            <person name="Kuo A."/>
            <person name="Barry K.W."/>
            <person name="Clum A."/>
            <person name="Dockter R.B."/>
            <person name="Fauchery L."/>
            <person name="Iotti M."/>
            <person name="Kohler A."/>
            <person name="Labutti K."/>
            <person name="Lindquist E.A."/>
            <person name="Lipzen A."/>
            <person name="Ohm R.A."/>
            <person name="Wang M."/>
            <person name="Grigoriev I.V."/>
            <person name="Zambonelli A."/>
            <person name="Martin F.M."/>
        </authorList>
    </citation>
    <scope>NUCLEOTIDE SEQUENCE [LARGE SCALE GENOMIC DNA]</scope>
    <source>
        <strain evidence="3 4">Tbo3840</strain>
    </source>
</reference>